<dbReference type="GO" id="GO:0047631">
    <property type="term" value="F:ADP-ribose diphosphatase activity"/>
    <property type="evidence" value="ECO:0007669"/>
    <property type="project" value="UniProtKB-EC"/>
</dbReference>
<evidence type="ECO:0000256" key="14">
    <source>
        <dbReference type="PIRSR" id="PIRSR604385-3"/>
    </source>
</evidence>
<dbReference type="GO" id="GO:0046872">
    <property type="term" value="F:metal ion binding"/>
    <property type="evidence" value="ECO:0007669"/>
    <property type="project" value="UniProtKB-KW"/>
</dbReference>
<dbReference type="CDD" id="cd24155">
    <property type="entry name" value="NUDIX_ADPRase"/>
    <property type="match status" value="1"/>
</dbReference>
<reference evidence="16 17" key="1">
    <citation type="submission" date="2014-03" db="EMBL/GenBank/DDBJ databases">
        <title>The draft genome sequence of Marivita geojedonensis KCTC 23882.</title>
        <authorList>
            <person name="Lai Q."/>
            <person name="Shao Z."/>
        </authorList>
    </citation>
    <scope>NUCLEOTIDE SEQUENCE [LARGE SCALE GENOMIC DNA]</scope>
    <source>
        <strain evidence="16 17">DPG-138</strain>
    </source>
</reference>
<dbReference type="OrthoDB" id="5292471at2"/>
<dbReference type="NCBIfam" id="TIGR00052">
    <property type="entry name" value="nudix-type nucleoside diphosphatase, YffH/AdpP family"/>
    <property type="match status" value="1"/>
</dbReference>
<evidence type="ECO:0000256" key="11">
    <source>
        <dbReference type="ARBA" id="ARBA00033056"/>
    </source>
</evidence>
<dbReference type="GO" id="GO:0005829">
    <property type="term" value="C:cytosol"/>
    <property type="evidence" value="ECO:0007669"/>
    <property type="project" value="TreeGrafter"/>
</dbReference>
<evidence type="ECO:0000256" key="1">
    <source>
        <dbReference type="ARBA" id="ARBA00001946"/>
    </source>
</evidence>
<evidence type="ECO:0000256" key="8">
    <source>
        <dbReference type="ARBA" id="ARBA00025164"/>
    </source>
</evidence>
<feature type="domain" description="Nudix hydrolase" evidence="15">
    <location>
        <begin position="223"/>
        <end position="363"/>
    </location>
</feature>
<evidence type="ECO:0000256" key="12">
    <source>
        <dbReference type="ARBA" id="ARBA00049546"/>
    </source>
</evidence>
<dbReference type="PANTHER" id="PTHR11839:SF5">
    <property type="entry name" value="ADP-RIBOSE PYROPHOSPHATASE"/>
    <property type="match status" value="1"/>
</dbReference>
<evidence type="ECO:0000256" key="9">
    <source>
        <dbReference type="ARBA" id="ARBA00030162"/>
    </source>
</evidence>
<dbReference type="InterPro" id="IPR009288">
    <property type="entry name" value="AIG2-like_dom"/>
</dbReference>
<dbReference type="SUPFAM" id="SSF55811">
    <property type="entry name" value="Nudix"/>
    <property type="match status" value="1"/>
</dbReference>
<evidence type="ECO:0000313" key="16">
    <source>
        <dbReference type="EMBL" id="OSQ51255.1"/>
    </source>
</evidence>
<dbReference type="EMBL" id="JFKC01000006">
    <property type="protein sequence ID" value="OSQ51255.1"/>
    <property type="molecule type" value="Genomic_DNA"/>
</dbReference>
<dbReference type="RefSeq" id="WP_085636457.1">
    <property type="nucleotide sequence ID" value="NZ_JFKC01000006.1"/>
</dbReference>
<name>A0A1X4NLU1_9RHOB</name>
<feature type="binding site" evidence="13">
    <location>
        <position position="285"/>
    </location>
    <ligand>
        <name>Mg(2+)</name>
        <dbReference type="ChEBI" id="CHEBI:18420"/>
        <label>1</label>
    </ligand>
</feature>
<dbReference type="InterPro" id="IPR015797">
    <property type="entry name" value="NUDIX_hydrolase-like_dom_sf"/>
</dbReference>
<dbReference type="Gene3D" id="3.90.79.10">
    <property type="entry name" value="Nucleoside Triphosphate Pyrophosphohydrolase"/>
    <property type="match status" value="1"/>
</dbReference>
<dbReference type="InterPro" id="IPR000086">
    <property type="entry name" value="NUDIX_hydrolase_dom"/>
</dbReference>
<dbReference type="Pfam" id="PF06094">
    <property type="entry name" value="GGACT"/>
    <property type="match status" value="1"/>
</dbReference>
<dbReference type="CDD" id="cd06661">
    <property type="entry name" value="GGCT_like"/>
    <property type="match status" value="1"/>
</dbReference>
<dbReference type="STRING" id="1123756.MGEO_09360"/>
<evidence type="ECO:0000256" key="3">
    <source>
        <dbReference type="ARBA" id="ARBA00012453"/>
    </source>
</evidence>
<comment type="catalytic activity">
    <reaction evidence="12">
        <text>ADP-D-ribose + H2O = D-ribose 5-phosphate + AMP + 2 H(+)</text>
        <dbReference type="Rhea" id="RHEA:10412"/>
        <dbReference type="ChEBI" id="CHEBI:15377"/>
        <dbReference type="ChEBI" id="CHEBI:15378"/>
        <dbReference type="ChEBI" id="CHEBI:57967"/>
        <dbReference type="ChEBI" id="CHEBI:78346"/>
        <dbReference type="ChEBI" id="CHEBI:456215"/>
        <dbReference type="EC" id="3.6.1.13"/>
    </reaction>
</comment>
<dbReference type="EC" id="3.6.1.13" evidence="3"/>
<dbReference type="GO" id="GO:0006753">
    <property type="term" value="P:nucleoside phosphate metabolic process"/>
    <property type="evidence" value="ECO:0007669"/>
    <property type="project" value="TreeGrafter"/>
</dbReference>
<feature type="short sequence motif" description="Nudix box" evidence="14">
    <location>
        <begin position="266"/>
        <end position="288"/>
    </location>
</feature>
<evidence type="ECO:0000256" key="10">
    <source>
        <dbReference type="ARBA" id="ARBA00030308"/>
    </source>
</evidence>
<feature type="binding site" evidence="13">
    <location>
        <position position="281"/>
    </location>
    <ligand>
        <name>Mg(2+)</name>
        <dbReference type="ChEBI" id="CHEBI:18420"/>
        <label>1</label>
    </ligand>
</feature>
<comment type="cofactor">
    <cofactor evidence="1 13">
        <name>Mg(2+)</name>
        <dbReference type="ChEBI" id="CHEBI:18420"/>
    </cofactor>
</comment>
<dbReference type="AlphaFoldDB" id="A0A1X4NLU1"/>
<feature type="binding site" evidence="13">
    <location>
        <position position="265"/>
    </location>
    <ligand>
        <name>Mg(2+)</name>
        <dbReference type="ChEBI" id="CHEBI:18420"/>
        <label>1</label>
    </ligand>
</feature>
<keyword evidence="6" id="KW-0378">Hydrolase</keyword>
<comment type="caution">
    <text evidence="16">The sequence shown here is derived from an EMBL/GenBank/DDBJ whole genome shotgun (WGS) entry which is preliminary data.</text>
</comment>
<accession>A0A1X4NLU1</accession>
<evidence type="ECO:0000259" key="15">
    <source>
        <dbReference type="PROSITE" id="PS51462"/>
    </source>
</evidence>
<keyword evidence="7 13" id="KW-0460">Magnesium</keyword>
<dbReference type="PANTHER" id="PTHR11839">
    <property type="entry name" value="UDP/ADP-SUGAR PYROPHOSPHATASE"/>
    <property type="match status" value="1"/>
</dbReference>
<evidence type="ECO:0000256" key="4">
    <source>
        <dbReference type="ARBA" id="ARBA00013297"/>
    </source>
</evidence>
<gene>
    <name evidence="16" type="ORF">MGEO_09360</name>
</gene>
<dbReference type="InterPro" id="IPR036568">
    <property type="entry name" value="GGCT-like_sf"/>
</dbReference>
<evidence type="ECO:0000256" key="13">
    <source>
        <dbReference type="PIRSR" id="PIRSR604385-2"/>
    </source>
</evidence>
<dbReference type="Proteomes" id="UP000193926">
    <property type="component" value="Unassembled WGS sequence"/>
</dbReference>
<evidence type="ECO:0000256" key="2">
    <source>
        <dbReference type="ARBA" id="ARBA00007482"/>
    </source>
</evidence>
<comment type="similarity">
    <text evidence="2">Belongs to the Nudix hydrolase family. NudF subfamily.</text>
</comment>
<feature type="binding site" evidence="13">
    <location>
        <position position="334"/>
    </location>
    <ligand>
        <name>Mg(2+)</name>
        <dbReference type="ChEBI" id="CHEBI:18420"/>
        <label>1</label>
    </ligand>
</feature>
<evidence type="ECO:0000256" key="5">
    <source>
        <dbReference type="ARBA" id="ARBA00022723"/>
    </source>
</evidence>
<dbReference type="InterPro" id="IPR013024">
    <property type="entry name" value="GGCT-like"/>
</dbReference>
<evidence type="ECO:0000256" key="7">
    <source>
        <dbReference type="ARBA" id="ARBA00022842"/>
    </source>
</evidence>
<dbReference type="GO" id="GO:0019693">
    <property type="term" value="P:ribose phosphate metabolic process"/>
    <property type="evidence" value="ECO:0007669"/>
    <property type="project" value="TreeGrafter"/>
</dbReference>
<comment type="function">
    <text evidence="8">Acts on ADP-mannose and ADP-glucose as well as ADP-ribose. Prevents glycogen biosynthesis. The reaction catalyzed by this enzyme is a limiting step of the gluconeogenic process.</text>
</comment>
<protein>
    <recommendedName>
        <fullName evidence="4">ADP-ribose pyrophosphatase</fullName>
        <ecNumber evidence="3">3.6.1.13</ecNumber>
    </recommendedName>
    <alternativeName>
        <fullName evidence="9">ADP-ribose diphosphatase</fullName>
    </alternativeName>
    <alternativeName>
        <fullName evidence="11">ADP-ribose phosphohydrolase</fullName>
    </alternativeName>
    <alternativeName>
        <fullName evidence="10">Adenosine diphosphoribose pyrophosphatase</fullName>
    </alternativeName>
</protein>
<dbReference type="Gene3D" id="3.10.490.10">
    <property type="entry name" value="Gamma-glutamyl cyclotransferase-like"/>
    <property type="match status" value="1"/>
</dbReference>
<keyword evidence="5 13" id="KW-0479">Metal-binding</keyword>
<dbReference type="PROSITE" id="PS00893">
    <property type="entry name" value="NUDIX_BOX"/>
    <property type="match status" value="1"/>
</dbReference>
<organism evidence="16 17">
    <name type="scientific">Marivita geojedonensis</name>
    <dbReference type="NCBI Taxonomy" id="1123756"/>
    <lineage>
        <taxon>Bacteria</taxon>
        <taxon>Pseudomonadati</taxon>
        <taxon>Pseudomonadota</taxon>
        <taxon>Alphaproteobacteria</taxon>
        <taxon>Rhodobacterales</taxon>
        <taxon>Roseobacteraceae</taxon>
        <taxon>Marivita</taxon>
    </lineage>
</organism>
<dbReference type="PROSITE" id="PS51462">
    <property type="entry name" value="NUDIX"/>
    <property type="match status" value="1"/>
</dbReference>
<sequence length="378" mass="42362">MSSLFFYGTLCHVPLLEAVLDAEPGGLDARLRPAVLRGHRVSWVRNEAYPMIAQEEGHDTRGLLLDTVTEDEEDFLNYYEGAFSYHLSEVLVDTGNGRETALCFYPMSADQEAGADWVLGDWERVWGEMAVGAARDVMARRARYDAETATALRPFMMARHWARIMARQNAGPATRRYAPGAGDVTIHDRFDGYRGFFELSEFNFDHRRFDGGRSPRVTREAFLAFDAALVLPYDPKTDHILLIEQLRFGPMWRDDPCPWVFEPIAGLVDAGEDPADTARREAEEEAGLILGPLEPMVRVYASPGYSTEFFHCFLGLADLSEFTASASGLDSEHEDIRSHVMSFDDAMALVKSGEINAGPLIMMLYWLAAERGRLRAAS</sequence>
<evidence type="ECO:0000256" key="6">
    <source>
        <dbReference type="ARBA" id="ARBA00022801"/>
    </source>
</evidence>
<keyword evidence="17" id="KW-1185">Reference proteome</keyword>
<dbReference type="InterPro" id="IPR004385">
    <property type="entry name" value="NDP_pyrophosphatase"/>
</dbReference>
<proteinExistence type="inferred from homology"/>
<dbReference type="InterPro" id="IPR020084">
    <property type="entry name" value="NUDIX_hydrolase_CS"/>
</dbReference>
<dbReference type="GO" id="GO:0019144">
    <property type="term" value="F:ADP-sugar diphosphatase activity"/>
    <property type="evidence" value="ECO:0007669"/>
    <property type="project" value="TreeGrafter"/>
</dbReference>
<dbReference type="SUPFAM" id="SSF110857">
    <property type="entry name" value="Gamma-glutamyl cyclotransferase-like"/>
    <property type="match status" value="1"/>
</dbReference>
<dbReference type="Pfam" id="PF00293">
    <property type="entry name" value="NUDIX"/>
    <property type="match status" value="1"/>
</dbReference>
<evidence type="ECO:0000313" key="17">
    <source>
        <dbReference type="Proteomes" id="UP000193926"/>
    </source>
</evidence>